<dbReference type="Gene3D" id="1.10.10.10">
    <property type="entry name" value="Winged helix-like DNA-binding domain superfamily/Winged helix DNA-binding domain"/>
    <property type="match status" value="1"/>
</dbReference>
<keyword evidence="7" id="KW-1185">Reference proteome</keyword>
<dbReference type="PANTHER" id="PTHR30136:SF35">
    <property type="entry name" value="HTH-TYPE TRANSCRIPTIONAL REGULATOR RV1719"/>
    <property type="match status" value="1"/>
</dbReference>
<dbReference type="InterPro" id="IPR036390">
    <property type="entry name" value="WH_DNA-bd_sf"/>
</dbReference>
<organism evidence="6 7">
    <name type="scientific">Lonsdalea quercina</name>
    <dbReference type="NCBI Taxonomy" id="71657"/>
    <lineage>
        <taxon>Bacteria</taxon>
        <taxon>Pseudomonadati</taxon>
        <taxon>Pseudomonadota</taxon>
        <taxon>Gammaproteobacteria</taxon>
        <taxon>Enterobacterales</taxon>
        <taxon>Pectobacteriaceae</taxon>
        <taxon>Lonsdalea</taxon>
    </lineage>
</organism>
<proteinExistence type="predicted"/>
<evidence type="ECO:0000256" key="1">
    <source>
        <dbReference type="ARBA" id="ARBA00023015"/>
    </source>
</evidence>
<keyword evidence="3" id="KW-0804">Transcription</keyword>
<gene>
    <name evidence="6" type="ORF">SAMN02982996_00138</name>
</gene>
<dbReference type="SUPFAM" id="SSF46785">
    <property type="entry name" value="Winged helix' DNA-binding domain"/>
    <property type="match status" value="1"/>
</dbReference>
<dbReference type="Proteomes" id="UP000187280">
    <property type="component" value="Unassembled WGS sequence"/>
</dbReference>
<dbReference type="InterPro" id="IPR029016">
    <property type="entry name" value="GAF-like_dom_sf"/>
</dbReference>
<dbReference type="EMBL" id="FNQS01000001">
    <property type="protein sequence ID" value="SDZ76988.1"/>
    <property type="molecule type" value="Genomic_DNA"/>
</dbReference>
<evidence type="ECO:0000313" key="6">
    <source>
        <dbReference type="EMBL" id="SDZ76988.1"/>
    </source>
</evidence>
<sequence length="242" mass="25857">MIDDNRKIQSVERAMALLEAIAEAGGESRLVDLTTQLGLNKSTLHGLLNTLAAMGYVTRNGTRYALGLRLRELAQPLTDEDTALRATFGPVLRRFAEISGETCYLAVPCGTSEYLCIDSVECDGSVLRASCPCGNREGLTTSAIGKILLANDVGLVRSLRRAGKVSASLGAELKTIAAQGFALDLEQVEPGLCCVAIPLYKQGRVAAALGMSGPACRWSASALQDLVHRMLQEKFVNTKKLD</sequence>
<dbReference type="PANTHER" id="PTHR30136">
    <property type="entry name" value="HELIX-TURN-HELIX TRANSCRIPTIONAL REGULATOR, ICLR FAMILY"/>
    <property type="match status" value="1"/>
</dbReference>
<dbReference type="RefSeq" id="WP_026743107.1">
    <property type="nucleotide sequence ID" value="NZ_FNQS01000001.1"/>
</dbReference>
<dbReference type="STRING" id="71657.SAMN02982996_00138"/>
<dbReference type="AlphaFoldDB" id="A0A1H3VSA9"/>
<keyword evidence="1" id="KW-0805">Transcription regulation</keyword>
<dbReference type="SUPFAM" id="SSF55781">
    <property type="entry name" value="GAF domain-like"/>
    <property type="match status" value="1"/>
</dbReference>
<feature type="domain" description="IclR-ED" evidence="5">
    <location>
        <begin position="69"/>
        <end position="242"/>
    </location>
</feature>
<dbReference type="FunFam" id="1.10.10.10:FF:000056">
    <property type="entry name" value="IclR family transcriptional regulator"/>
    <property type="match status" value="1"/>
</dbReference>
<dbReference type="Gene3D" id="3.30.450.40">
    <property type="match status" value="1"/>
</dbReference>
<dbReference type="SMART" id="SM00346">
    <property type="entry name" value="HTH_ICLR"/>
    <property type="match status" value="1"/>
</dbReference>
<dbReference type="eggNOG" id="COG1414">
    <property type="taxonomic scope" value="Bacteria"/>
</dbReference>
<evidence type="ECO:0000256" key="3">
    <source>
        <dbReference type="ARBA" id="ARBA00023163"/>
    </source>
</evidence>
<dbReference type="Pfam" id="PF09339">
    <property type="entry name" value="HTH_IclR"/>
    <property type="match status" value="1"/>
</dbReference>
<name>A0A1H3VSA9_9GAMM</name>
<reference evidence="6 7" key="1">
    <citation type="submission" date="2016-10" db="EMBL/GenBank/DDBJ databases">
        <authorList>
            <person name="de Groot N.N."/>
        </authorList>
    </citation>
    <scope>NUCLEOTIDE SEQUENCE [LARGE SCALE GENOMIC DNA]</scope>
    <source>
        <strain evidence="6 7">ATCC 29281</strain>
    </source>
</reference>
<evidence type="ECO:0000259" key="4">
    <source>
        <dbReference type="PROSITE" id="PS51077"/>
    </source>
</evidence>
<dbReference type="PROSITE" id="PS51077">
    <property type="entry name" value="HTH_ICLR"/>
    <property type="match status" value="1"/>
</dbReference>
<protein>
    <submittedName>
        <fullName evidence="6">Transcriptional regulator, IclR family</fullName>
    </submittedName>
</protein>
<keyword evidence="2" id="KW-0238">DNA-binding</keyword>
<dbReference type="InterPro" id="IPR036388">
    <property type="entry name" value="WH-like_DNA-bd_sf"/>
</dbReference>
<accession>A0A1H3VSA9</accession>
<dbReference type="GO" id="GO:0045892">
    <property type="term" value="P:negative regulation of DNA-templated transcription"/>
    <property type="evidence" value="ECO:0007669"/>
    <property type="project" value="TreeGrafter"/>
</dbReference>
<dbReference type="GO" id="GO:0003677">
    <property type="term" value="F:DNA binding"/>
    <property type="evidence" value="ECO:0007669"/>
    <property type="project" value="UniProtKB-KW"/>
</dbReference>
<feature type="domain" description="HTH iclR-type" evidence="4">
    <location>
        <begin position="8"/>
        <end position="68"/>
    </location>
</feature>
<dbReference type="InterPro" id="IPR050707">
    <property type="entry name" value="HTH_MetabolicPath_Reg"/>
</dbReference>
<dbReference type="InterPro" id="IPR014757">
    <property type="entry name" value="Tscrpt_reg_IclR_C"/>
</dbReference>
<evidence type="ECO:0000259" key="5">
    <source>
        <dbReference type="PROSITE" id="PS51078"/>
    </source>
</evidence>
<dbReference type="PROSITE" id="PS51078">
    <property type="entry name" value="ICLR_ED"/>
    <property type="match status" value="1"/>
</dbReference>
<dbReference type="GeneID" id="97763085"/>
<evidence type="ECO:0000313" key="7">
    <source>
        <dbReference type="Proteomes" id="UP000187280"/>
    </source>
</evidence>
<dbReference type="GO" id="GO:0003700">
    <property type="term" value="F:DNA-binding transcription factor activity"/>
    <property type="evidence" value="ECO:0007669"/>
    <property type="project" value="TreeGrafter"/>
</dbReference>
<evidence type="ECO:0000256" key="2">
    <source>
        <dbReference type="ARBA" id="ARBA00023125"/>
    </source>
</evidence>
<dbReference type="Pfam" id="PF01614">
    <property type="entry name" value="IclR_C"/>
    <property type="match status" value="1"/>
</dbReference>
<dbReference type="InterPro" id="IPR005471">
    <property type="entry name" value="Tscrpt_reg_IclR_N"/>
</dbReference>